<accession>A0A845QHC0</accession>
<keyword evidence="1" id="KW-0812">Transmembrane</keyword>
<proteinExistence type="predicted"/>
<gene>
    <name evidence="2" type="ORF">D0435_03960</name>
</gene>
<dbReference type="AlphaFoldDB" id="A0A845QHC0"/>
<reference evidence="2 3" key="1">
    <citation type="submission" date="2018-08" db="EMBL/GenBank/DDBJ databases">
        <title>Murine metabolic-syndrome-specific gut microbial biobank.</title>
        <authorList>
            <person name="Liu C."/>
        </authorList>
    </citation>
    <scope>NUCLEOTIDE SEQUENCE [LARGE SCALE GENOMIC DNA]</scope>
    <source>
        <strain evidence="2 3">28</strain>
    </source>
</reference>
<evidence type="ECO:0000313" key="3">
    <source>
        <dbReference type="Proteomes" id="UP000446866"/>
    </source>
</evidence>
<evidence type="ECO:0000313" key="2">
    <source>
        <dbReference type="EMBL" id="NBH60814.1"/>
    </source>
</evidence>
<dbReference type="RefSeq" id="WP_160201107.1">
    <property type="nucleotide sequence ID" value="NZ_QXWK01000005.1"/>
</dbReference>
<protein>
    <submittedName>
        <fullName evidence="2">Uncharacterized protein</fullName>
    </submittedName>
</protein>
<evidence type="ECO:0000256" key="1">
    <source>
        <dbReference type="SAM" id="Phobius"/>
    </source>
</evidence>
<comment type="caution">
    <text evidence="2">The sequence shown here is derived from an EMBL/GenBank/DDBJ whole genome shotgun (WGS) entry which is preliminary data.</text>
</comment>
<keyword evidence="1" id="KW-0472">Membrane</keyword>
<organism evidence="2 3">
    <name type="scientific">Anaerotruncus colihominis</name>
    <dbReference type="NCBI Taxonomy" id="169435"/>
    <lineage>
        <taxon>Bacteria</taxon>
        <taxon>Bacillati</taxon>
        <taxon>Bacillota</taxon>
        <taxon>Clostridia</taxon>
        <taxon>Eubacteriales</taxon>
        <taxon>Oscillospiraceae</taxon>
        <taxon>Anaerotruncus</taxon>
    </lineage>
</organism>
<name>A0A845QHC0_9FIRM</name>
<keyword evidence="3" id="KW-1185">Reference proteome</keyword>
<keyword evidence="1" id="KW-1133">Transmembrane helix</keyword>
<dbReference type="EMBL" id="QXWK01000005">
    <property type="protein sequence ID" value="NBH60814.1"/>
    <property type="molecule type" value="Genomic_DNA"/>
</dbReference>
<sequence>MPEYLDSNWWEWLKSCWAENKEVSARLGENQDGNCILIGKDRVMKKKSLSKKLFLATISLIICMFICSSTTFANEVVSVSEEIPVYGSNREAFDSQYTPNISIDVAGIFRSARLEPVFIRSGDTTKVEVYVQYTGDDPANAVKITNFEIWNTNLLNRKQLVPTFSPGTRNFMAAKEAHVRLKEVKLATSVKAVRVDVGTYQAYIMGYGWISAGDPVGQKPIK</sequence>
<feature type="transmembrane region" description="Helical" evidence="1">
    <location>
        <begin position="53"/>
        <end position="73"/>
    </location>
</feature>
<dbReference type="Proteomes" id="UP000446866">
    <property type="component" value="Unassembled WGS sequence"/>
</dbReference>